<accession>A8LZW0</accession>
<feature type="transmembrane region" description="Helical" evidence="1">
    <location>
        <begin position="316"/>
        <end position="335"/>
    </location>
</feature>
<keyword evidence="1" id="KW-0812">Transmembrane</keyword>
<keyword evidence="1" id="KW-1133">Transmembrane helix</keyword>
<evidence type="ECO:0000313" key="2">
    <source>
        <dbReference type="EMBL" id="ABV99474.1"/>
    </source>
</evidence>
<protein>
    <submittedName>
        <fullName evidence="2">Uncharacterized protein</fullName>
    </submittedName>
</protein>
<dbReference type="eggNOG" id="ENOG50348RK">
    <property type="taxonomic scope" value="Bacteria"/>
</dbReference>
<proteinExistence type="predicted"/>
<sequence length="350" mass="37791">MTASGEVMREQRAHIELERWYRRLLWAYPIGYRRTHGQEILTTLMDSAEPGQRTPNRADVADLLRGALRQWFRLPTGIPAVATAMVVAVALGAAGAVAASWLAWQTAAGLPSNTVAQQIAETVGGAKLTTPDFQRLDDTQKIWRGVHVQELSRPAPPWGIEAAQARLQADGWTLGPVVKRSLDLPGPNQVSYHTFQATRGGLVLTVDARPNSASGHLHAVITPAQPTWEPGAVLLGCFVGVVTGWVLTGWAMYRLRRRSLPRRLAAFTLGLTALGLAVWPTATIWFKTLENFIFIEPGLDPYAILPLCRLIMLDPAAKQGGGALAIGLAILVLAATGRNRTTAQPTATAA</sequence>
<dbReference type="HOGENOM" id="CLU_068054_0_0_11"/>
<feature type="transmembrane region" description="Helical" evidence="1">
    <location>
        <begin position="232"/>
        <end position="252"/>
    </location>
</feature>
<feature type="transmembrane region" description="Helical" evidence="1">
    <location>
        <begin position="264"/>
        <end position="286"/>
    </location>
</feature>
<keyword evidence="1" id="KW-0472">Membrane</keyword>
<dbReference type="AlphaFoldDB" id="A8LZW0"/>
<organism evidence="2">
    <name type="scientific">Salinispora arenicola (strain CNS-205)</name>
    <dbReference type="NCBI Taxonomy" id="391037"/>
    <lineage>
        <taxon>Bacteria</taxon>
        <taxon>Bacillati</taxon>
        <taxon>Actinomycetota</taxon>
        <taxon>Actinomycetes</taxon>
        <taxon>Micromonosporales</taxon>
        <taxon>Micromonosporaceae</taxon>
        <taxon>Salinispora</taxon>
    </lineage>
</organism>
<reference evidence="2" key="1">
    <citation type="submission" date="2007-10" db="EMBL/GenBank/DDBJ databases">
        <title>Complete sequence of Salinispora arenicola CNS-205.</title>
        <authorList>
            <consortium name="US DOE Joint Genome Institute"/>
            <person name="Copeland A."/>
            <person name="Lucas S."/>
            <person name="Lapidus A."/>
            <person name="Barry K."/>
            <person name="Glavina del Rio T."/>
            <person name="Dalin E."/>
            <person name="Tice H."/>
            <person name="Pitluck S."/>
            <person name="Foster B."/>
            <person name="Schmutz J."/>
            <person name="Larimer F."/>
            <person name="Land M."/>
            <person name="Hauser L."/>
            <person name="Kyrpides N."/>
            <person name="Ivanova N."/>
            <person name="Jensen P.R."/>
            <person name="Moore B.S."/>
            <person name="Penn K."/>
            <person name="Jenkins C."/>
            <person name="Udwary D."/>
            <person name="Xiang L."/>
            <person name="Gontang E."/>
            <person name="Richardson P."/>
        </authorList>
    </citation>
    <scope>NUCLEOTIDE SEQUENCE [LARGE SCALE GENOMIC DNA]</scope>
    <source>
        <strain evidence="2">CNS-205</strain>
    </source>
</reference>
<dbReference type="EMBL" id="CP000850">
    <property type="protein sequence ID" value="ABV99474.1"/>
    <property type="molecule type" value="Genomic_DNA"/>
</dbReference>
<evidence type="ECO:0000256" key="1">
    <source>
        <dbReference type="SAM" id="Phobius"/>
    </source>
</evidence>
<gene>
    <name evidence="2" type="ordered locus">Sare_3680</name>
</gene>
<dbReference type="OrthoDB" id="3293522at2"/>
<dbReference type="KEGG" id="saq:Sare_3680"/>
<name>A8LZW0_SALAI</name>
<dbReference type="STRING" id="391037.Sare_3680"/>
<dbReference type="PATRIC" id="fig|391037.6.peg.3709"/>
<feature type="transmembrane region" description="Helical" evidence="1">
    <location>
        <begin position="78"/>
        <end position="104"/>
    </location>
</feature>